<feature type="transmembrane region" description="Helical" evidence="7">
    <location>
        <begin position="201"/>
        <end position="221"/>
    </location>
</feature>
<feature type="transmembrane region" description="Helical" evidence="7">
    <location>
        <begin position="397"/>
        <end position="415"/>
    </location>
</feature>
<keyword evidence="5 7" id="KW-1133">Transmembrane helix</keyword>
<feature type="transmembrane region" description="Helical" evidence="7">
    <location>
        <begin position="313"/>
        <end position="329"/>
    </location>
</feature>
<proteinExistence type="inferred from homology"/>
<feature type="transmembrane region" description="Helical" evidence="7">
    <location>
        <begin position="67"/>
        <end position="84"/>
    </location>
</feature>
<feature type="transmembrane region" description="Helical" evidence="7">
    <location>
        <begin position="335"/>
        <end position="352"/>
    </location>
</feature>
<accession>A0A7T6ZBG9</accession>
<evidence type="ECO:0000256" key="3">
    <source>
        <dbReference type="ARBA" id="ARBA00022475"/>
    </source>
</evidence>
<feature type="transmembrane region" description="Helical" evidence="7">
    <location>
        <begin position="37"/>
        <end position="61"/>
    </location>
</feature>
<evidence type="ECO:0000256" key="4">
    <source>
        <dbReference type="ARBA" id="ARBA00022692"/>
    </source>
</evidence>
<dbReference type="Pfam" id="PF13440">
    <property type="entry name" value="Polysacc_synt_3"/>
    <property type="match status" value="1"/>
</dbReference>
<sequence length="446" mass="50023">MVIVTFSMIFTQLGVGPALIQRMYLEERHIRTGFTASILLGFTFTLLIIIFAPVIASLFLIDELTEVLRVISVMFIFQSVGIVAESLLRRELRFRNIAIMQVVSFSIGYGLMGITLGLLDFGVWALVGAHISQTLLKMSLMLYFRPHSKKLELNVITLKELLLFGGGHTLGKIGNFFALQGDNAVVGRFLGAEALGFYGRAYQLMMMPVTLFGTVLDKILFPAMSTIQEQNKRILRVYRRGIAMVSLIIIPIGAFLWLAAPEIVLMLLGTSWTEIIPAFQILIAGLLFRTSYRLSDSLIRAKGAVYRNSWRQWVYALAVLIGSYIGHFWGVSGVAFGVLLALTLNYFLLAKLSLKLIGMRWKEYLGAHIPGLLLGTLVFGEVWVLLKLFRAYELTPLVSVGAIGILVLLSVWIVYRYGSNIFFGKDGVWAINTVKQFIYKRLKRNI</sequence>
<feature type="transmembrane region" description="Helical" evidence="7">
    <location>
        <begin position="96"/>
        <end position="115"/>
    </location>
</feature>
<evidence type="ECO:0000256" key="7">
    <source>
        <dbReference type="SAM" id="Phobius"/>
    </source>
</evidence>
<dbReference type="KEGG" id="scib:HUG20_11445"/>
<keyword evidence="9" id="KW-1185">Reference proteome</keyword>
<name>A0A7T6ZBG9_9BACI</name>
<feature type="transmembrane region" description="Helical" evidence="7">
    <location>
        <begin position="272"/>
        <end position="292"/>
    </location>
</feature>
<organism evidence="8 9">
    <name type="scientific">Salicibibacter cibi</name>
    <dbReference type="NCBI Taxonomy" id="2743001"/>
    <lineage>
        <taxon>Bacteria</taxon>
        <taxon>Bacillati</taxon>
        <taxon>Bacillota</taxon>
        <taxon>Bacilli</taxon>
        <taxon>Bacillales</taxon>
        <taxon>Bacillaceae</taxon>
        <taxon>Salicibibacter</taxon>
    </lineage>
</organism>
<dbReference type="AlphaFoldDB" id="A0A7T6ZBG9"/>
<dbReference type="RefSeq" id="WP_200084818.1">
    <property type="nucleotide sequence ID" value="NZ_CP054706.1"/>
</dbReference>
<keyword evidence="6 7" id="KW-0472">Membrane</keyword>
<evidence type="ECO:0000256" key="6">
    <source>
        <dbReference type="ARBA" id="ARBA00023136"/>
    </source>
</evidence>
<evidence type="ECO:0000256" key="2">
    <source>
        <dbReference type="ARBA" id="ARBA00007430"/>
    </source>
</evidence>
<evidence type="ECO:0000313" key="9">
    <source>
        <dbReference type="Proteomes" id="UP000595349"/>
    </source>
</evidence>
<keyword evidence="3" id="KW-1003">Cell membrane</keyword>
<dbReference type="EMBL" id="CP054706">
    <property type="protein sequence ID" value="QQK80446.1"/>
    <property type="molecule type" value="Genomic_DNA"/>
</dbReference>
<dbReference type="GO" id="GO:0005886">
    <property type="term" value="C:plasma membrane"/>
    <property type="evidence" value="ECO:0007669"/>
    <property type="project" value="UniProtKB-SubCell"/>
</dbReference>
<protein>
    <submittedName>
        <fullName evidence="8">Lipopolysaccharide biosynthesis protein</fullName>
    </submittedName>
</protein>
<dbReference type="PANTHER" id="PTHR30250:SF10">
    <property type="entry name" value="LIPOPOLYSACCHARIDE BIOSYNTHESIS PROTEIN WZXC"/>
    <property type="match status" value="1"/>
</dbReference>
<gene>
    <name evidence="8" type="ORF">HUG20_11445</name>
</gene>
<evidence type="ECO:0000256" key="5">
    <source>
        <dbReference type="ARBA" id="ARBA00022989"/>
    </source>
</evidence>
<dbReference type="Proteomes" id="UP000595349">
    <property type="component" value="Chromosome"/>
</dbReference>
<dbReference type="InterPro" id="IPR050833">
    <property type="entry name" value="Poly_Biosynth_Transport"/>
</dbReference>
<comment type="subcellular location">
    <subcellularLocation>
        <location evidence="1">Cell membrane</location>
        <topology evidence="1">Multi-pass membrane protein</topology>
    </subcellularLocation>
</comment>
<evidence type="ECO:0000313" key="8">
    <source>
        <dbReference type="EMBL" id="QQK80446.1"/>
    </source>
</evidence>
<evidence type="ECO:0000256" key="1">
    <source>
        <dbReference type="ARBA" id="ARBA00004651"/>
    </source>
</evidence>
<feature type="transmembrane region" description="Helical" evidence="7">
    <location>
        <begin position="242"/>
        <end position="260"/>
    </location>
</feature>
<comment type="similarity">
    <text evidence="2">Belongs to the polysaccharide synthase family.</text>
</comment>
<reference evidence="8 9" key="1">
    <citation type="submission" date="2020-06" db="EMBL/GenBank/DDBJ databases">
        <title>Genomic analysis of Salicibibacter sp. NKC21-4.</title>
        <authorList>
            <person name="Oh Y.J."/>
        </authorList>
    </citation>
    <scope>NUCLEOTIDE SEQUENCE [LARGE SCALE GENOMIC DNA]</scope>
    <source>
        <strain evidence="8 9">NKC21-4</strain>
    </source>
</reference>
<feature type="transmembrane region" description="Helical" evidence="7">
    <location>
        <begin position="364"/>
        <end position="385"/>
    </location>
</feature>
<dbReference type="PANTHER" id="PTHR30250">
    <property type="entry name" value="PST FAMILY PREDICTED COLANIC ACID TRANSPORTER"/>
    <property type="match status" value="1"/>
</dbReference>
<dbReference type="CDD" id="cd13127">
    <property type="entry name" value="MATE_tuaB_like"/>
    <property type="match status" value="1"/>
</dbReference>
<keyword evidence="4 7" id="KW-0812">Transmembrane</keyword>